<evidence type="ECO:0000313" key="1">
    <source>
        <dbReference type="EMBL" id="TDH67274.1"/>
    </source>
</evidence>
<accession>A0A976ID42</accession>
<dbReference type="GeneID" id="94346886"/>
<protein>
    <submittedName>
        <fullName evidence="1">Uncharacterized protein</fullName>
    </submittedName>
</protein>
<organism evidence="1 2">
    <name type="scientific">Bremia lactucae</name>
    <name type="common">Lettuce downy mildew</name>
    <dbReference type="NCBI Taxonomy" id="4779"/>
    <lineage>
        <taxon>Eukaryota</taxon>
        <taxon>Sar</taxon>
        <taxon>Stramenopiles</taxon>
        <taxon>Oomycota</taxon>
        <taxon>Peronosporomycetes</taxon>
        <taxon>Peronosporales</taxon>
        <taxon>Peronosporaceae</taxon>
        <taxon>Bremia</taxon>
    </lineage>
</organism>
<dbReference type="AlphaFoldDB" id="A0A976ID42"/>
<reference evidence="1 2" key="1">
    <citation type="journal article" date="2021" name="Genome Biol.">
        <title>AFLAP: assembly-free linkage analysis pipeline using k-mers from genome sequencing data.</title>
        <authorList>
            <person name="Fletcher K."/>
            <person name="Zhang L."/>
            <person name="Gil J."/>
            <person name="Han R."/>
            <person name="Cavanaugh K."/>
            <person name="Michelmore R."/>
        </authorList>
    </citation>
    <scope>NUCLEOTIDE SEQUENCE [LARGE SCALE GENOMIC DNA]</scope>
    <source>
        <strain evidence="1 2">SF5</strain>
    </source>
</reference>
<comment type="caution">
    <text evidence="1">The sequence shown here is derived from an EMBL/GenBank/DDBJ whole genome shotgun (WGS) entry which is preliminary data.</text>
</comment>
<proteinExistence type="predicted"/>
<dbReference type="RefSeq" id="XP_067816773.1">
    <property type="nucleotide sequence ID" value="XM_067961215.1"/>
</dbReference>
<dbReference type="EMBL" id="SHOA02000014">
    <property type="protein sequence ID" value="TDH67274.1"/>
    <property type="molecule type" value="Genomic_DNA"/>
</dbReference>
<dbReference type="Proteomes" id="UP000294530">
    <property type="component" value="Unassembled WGS sequence"/>
</dbReference>
<sequence length="67" mass="7714">MEISLAHGPGVGVGVTRDFLRVFNAAFILQGQLKPHRYMYLQYCRTLSRLERNGYKVLGHEMCQTKN</sequence>
<gene>
    <name evidence="1" type="ORF">CCR75_003118</name>
</gene>
<evidence type="ECO:0000313" key="2">
    <source>
        <dbReference type="Proteomes" id="UP000294530"/>
    </source>
</evidence>
<name>A0A976ID42_BRELC</name>
<dbReference type="KEGG" id="blac:94346886"/>
<keyword evidence="2" id="KW-1185">Reference proteome</keyword>